<keyword evidence="2 7" id="KW-0813">Transport</keyword>
<feature type="domain" description="ABC transmembrane type-1" evidence="8">
    <location>
        <begin position="105"/>
        <end position="294"/>
    </location>
</feature>
<keyword evidence="4 7" id="KW-0812">Transmembrane</keyword>
<dbReference type="SUPFAM" id="SSF161098">
    <property type="entry name" value="MetI-like"/>
    <property type="match status" value="1"/>
</dbReference>
<evidence type="ECO:0000256" key="6">
    <source>
        <dbReference type="ARBA" id="ARBA00023136"/>
    </source>
</evidence>
<comment type="similarity">
    <text evidence="7">Belongs to the binding-protein-dependent transport system permease family.</text>
</comment>
<keyword evidence="10" id="KW-1185">Reference proteome</keyword>
<accession>A0ABU2HD72</accession>
<keyword evidence="3" id="KW-1003">Cell membrane</keyword>
<keyword evidence="5 7" id="KW-1133">Transmembrane helix</keyword>
<reference evidence="10" key="1">
    <citation type="submission" date="2023-07" db="EMBL/GenBank/DDBJ databases">
        <title>Novel species in the genus Lipingzhangella isolated from Sambhar Salt Lake.</title>
        <authorList>
            <person name="Jiya N."/>
            <person name="Kajale S."/>
            <person name="Sharma A."/>
        </authorList>
    </citation>
    <scope>NUCLEOTIDE SEQUENCE [LARGE SCALE GENOMIC DNA]</scope>
    <source>
        <strain evidence="10">LS1_29</strain>
    </source>
</reference>
<evidence type="ECO:0000256" key="4">
    <source>
        <dbReference type="ARBA" id="ARBA00022692"/>
    </source>
</evidence>
<feature type="transmembrane region" description="Helical" evidence="7">
    <location>
        <begin position="273"/>
        <end position="299"/>
    </location>
</feature>
<dbReference type="EMBL" id="JAVLVT010000013">
    <property type="protein sequence ID" value="MDS1272509.1"/>
    <property type="molecule type" value="Genomic_DNA"/>
</dbReference>
<evidence type="ECO:0000313" key="10">
    <source>
        <dbReference type="Proteomes" id="UP001250214"/>
    </source>
</evidence>
<dbReference type="Pfam" id="PF00528">
    <property type="entry name" value="BPD_transp_1"/>
    <property type="match status" value="1"/>
</dbReference>
<dbReference type="InterPro" id="IPR000515">
    <property type="entry name" value="MetI-like"/>
</dbReference>
<dbReference type="InterPro" id="IPR035906">
    <property type="entry name" value="MetI-like_sf"/>
</dbReference>
<protein>
    <submittedName>
        <fullName evidence="9">Carbohydrate ABC transporter permease</fullName>
    </submittedName>
</protein>
<comment type="subcellular location">
    <subcellularLocation>
        <location evidence="1 7">Cell membrane</location>
        <topology evidence="1 7">Multi-pass membrane protein</topology>
    </subcellularLocation>
</comment>
<proteinExistence type="inferred from homology"/>
<feature type="transmembrane region" description="Helical" evidence="7">
    <location>
        <begin position="216"/>
        <end position="237"/>
    </location>
</feature>
<evidence type="ECO:0000256" key="1">
    <source>
        <dbReference type="ARBA" id="ARBA00004651"/>
    </source>
</evidence>
<sequence length="309" mass="33764">MVEKEMTNRVIQKFGGLRKNDSRRGKKSVGARGAPPLREAGPLTYIALSITVLLSVFPLYWMFVVATRGNEAVASRPPVMVPGGAFFENLVRTLQNPQANFALGLLNSAIVATVTAVSVVLFCSLAGFALAKLRFRGRNAILIGVVLTMMVPVQMAVIPMLIMMDAFDWRGDLQAVIVPFMVTGFGVFMMRQYAIQGVPSELIESARIDGCSMIRVFWSVVLPAVRPAMAVLGLLTFMQNWNEFIWPIAVLGPDNPTVQVSINQLNRGYTTDFALMFTGATMATIPLLLVFVIFGRWLIGGIMEGAIKG</sequence>
<evidence type="ECO:0000259" key="8">
    <source>
        <dbReference type="PROSITE" id="PS50928"/>
    </source>
</evidence>
<feature type="transmembrane region" description="Helical" evidence="7">
    <location>
        <begin position="176"/>
        <end position="195"/>
    </location>
</feature>
<evidence type="ECO:0000313" key="9">
    <source>
        <dbReference type="EMBL" id="MDS1272509.1"/>
    </source>
</evidence>
<dbReference type="CDD" id="cd06261">
    <property type="entry name" value="TM_PBP2"/>
    <property type="match status" value="1"/>
</dbReference>
<evidence type="ECO:0000256" key="3">
    <source>
        <dbReference type="ARBA" id="ARBA00022475"/>
    </source>
</evidence>
<dbReference type="RefSeq" id="WP_310914096.1">
    <property type="nucleotide sequence ID" value="NZ_JAVLVT010000013.1"/>
</dbReference>
<dbReference type="Proteomes" id="UP001250214">
    <property type="component" value="Unassembled WGS sequence"/>
</dbReference>
<gene>
    <name evidence="9" type="ORF">RIF23_19660</name>
</gene>
<evidence type="ECO:0000256" key="5">
    <source>
        <dbReference type="ARBA" id="ARBA00022989"/>
    </source>
</evidence>
<keyword evidence="6 7" id="KW-0472">Membrane</keyword>
<name>A0ABU2HD72_9ACTN</name>
<feature type="transmembrane region" description="Helical" evidence="7">
    <location>
        <begin position="101"/>
        <end position="128"/>
    </location>
</feature>
<dbReference type="PANTHER" id="PTHR43744">
    <property type="entry name" value="ABC TRANSPORTER PERMEASE PROTEIN MG189-RELATED-RELATED"/>
    <property type="match status" value="1"/>
</dbReference>
<evidence type="ECO:0000256" key="2">
    <source>
        <dbReference type="ARBA" id="ARBA00022448"/>
    </source>
</evidence>
<evidence type="ECO:0000256" key="7">
    <source>
        <dbReference type="RuleBase" id="RU363032"/>
    </source>
</evidence>
<feature type="transmembrane region" description="Helical" evidence="7">
    <location>
        <begin position="140"/>
        <end position="164"/>
    </location>
</feature>
<feature type="transmembrane region" description="Helical" evidence="7">
    <location>
        <begin position="42"/>
        <end position="63"/>
    </location>
</feature>
<dbReference type="Gene3D" id="1.10.3720.10">
    <property type="entry name" value="MetI-like"/>
    <property type="match status" value="1"/>
</dbReference>
<organism evidence="9 10">
    <name type="scientific">Lipingzhangella rawalii</name>
    <dbReference type="NCBI Taxonomy" id="2055835"/>
    <lineage>
        <taxon>Bacteria</taxon>
        <taxon>Bacillati</taxon>
        <taxon>Actinomycetota</taxon>
        <taxon>Actinomycetes</taxon>
        <taxon>Streptosporangiales</taxon>
        <taxon>Nocardiopsidaceae</taxon>
        <taxon>Lipingzhangella</taxon>
    </lineage>
</organism>
<dbReference type="PANTHER" id="PTHR43744:SF12">
    <property type="entry name" value="ABC TRANSPORTER PERMEASE PROTEIN MG189-RELATED"/>
    <property type="match status" value="1"/>
</dbReference>
<comment type="caution">
    <text evidence="9">The sequence shown here is derived from an EMBL/GenBank/DDBJ whole genome shotgun (WGS) entry which is preliminary data.</text>
</comment>
<dbReference type="PROSITE" id="PS50928">
    <property type="entry name" value="ABC_TM1"/>
    <property type="match status" value="1"/>
</dbReference>